<dbReference type="AlphaFoldDB" id="A0A0R3TBW7"/>
<dbReference type="WBParaSite" id="HNAJ_0000455601-mRNA-1">
    <property type="protein sequence ID" value="HNAJ_0000455601-mRNA-1"/>
    <property type="gene ID" value="HNAJ_0000455601"/>
</dbReference>
<reference evidence="1" key="1">
    <citation type="submission" date="2017-02" db="UniProtKB">
        <authorList>
            <consortium name="WormBaseParasite"/>
        </authorList>
    </citation>
    <scope>IDENTIFICATION</scope>
</reference>
<accession>A0A0R3TBW7</accession>
<protein>
    <submittedName>
        <fullName evidence="1">Uncharacterized protein</fullName>
    </submittedName>
</protein>
<evidence type="ECO:0000313" key="1">
    <source>
        <dbReference type="WBParaSite" id="HNAJ_0000455601-mRNA-1"/>
    </source>
</evidence>
<organism evidence="1">
    <name type="scientific">Rodentolepis nana</name>
    <name type="common">Dwarf tapeworm</name>
    <name type="synonym">Hymenolepis nana</name>
    <dbReference type="NCBI Taxonomy" id="102285"/>
    <lineage>
        <taxon>Eukaryota</taxon>
        <taxon>Metazoa</taxon>
        <taxon>Spiralia</taxon>
        <taxon>Lophotrochozoa</taxon>
        <taxon>Platyhelminthes</taxon>
        <taxon>Cestoda</taxon>
        <taxon>Eucestoda</taxon>
        <taxon>Cyclophyllidea</taxon>
        <taxon>Hymenolepididae</taxon>
        <taxon>Rodentolepis</taxon>
    </lineage>
</organism>
<name>A0A0R3TBW7_RODNA</name>
<proteinExistence type="predicted"/>
<sequence>MTIRKKIYNLKIFTTISRLPSDRTTFFPLSLPVSSEAVIVPSRVQSWCWSSHRLAGYDNFLSFCNNKFT</sequence>